<name>A0A7S2LDY5_9STRA</name>
<dbReference type="Gene3D" id="3.30.450.30">
    <property type="entry name" value="Dynein light chain 2a, cytoplasmic"/>
    <property type="match status" value="1"/>
</dbReference>
<dbReference type="GO" id="GO:1904263">
    <property type="term" value="P:positive regulation of TORC1 signaling"/>
    <property type="evidence" value="ECO:0007669"/>
    <property type="project" value="TreeGrafter"/>
</dbReference>
<dbReference type="AlphaFoldDB" id="A0A7S2LDY5"/>
<protein>
    <recommendedName>
        <fullName evidence="6">Late endosomal/lysosomal adaptor and MAPK and MTOR activator 5</fullName>
    </recommendedName>
</protein>
<evidence type="ECO:0000256" key="2">
    <source>
        <dbReference type="ARBA" id="ARBA00004496"/>
    </source>
</evidence>
<dbReference type="GO" id="GO:0071986">
    <property type="term" value="C:Ragulator complex"/>
    <property type="evidence" value="ECO:0007669"/>
    <property type="project" value="InterPro"/>
</dbReference>
<dbReference type="GO" id="GO:0071230">
    <property type="term" value="P:cellular response to amino acid stimulus"/>
    <property type="evidence" value="ECO:0007669"/>
    <property type="project" value="TreeGrafter"/>
</dbReference>
<keyword evidence="4" id="KW-0963">Cytoplasm</keyword>
<comment type="subcellular location">
    <subcellularLocation>
        <location evidence="2">Cytoplasm</location>
    </subcellularLocation>
    <subcellularLocation>
        <location evidence="1">Lysosome</location>
    </subcellularLocation>
</comment>
<dbReference type="GO" id="GO:0005085">
    <property type="term" value="F:guanyl-nucleotide exchange factor activity"/>
    <property type="evidence" value="ECO:0007669"/>
    <property type="project" value="TreeGrafter"/>
</dbReference>
<evidence type="ECO:0000313" key="8">
    <source>
        <dbReference type="EMBL" id="CAD9603626.1"/>
    </source>
</evidence>
<evidence type="ECO:0000256" key="7">
    <source>
        <dbReference type="SAM" id="MobiDB-lite"/>
    </source>
</evidence>
<keyword evidence="5" id="KW-0458">Lysosome</keyword>
<feature type="compositionally biased region" description="Low complexity" evidence="7">
    <location>
        <begin position="16"/>
        <end position="30"/>
    </location>
</feature>
<evidence type="ECO:0000256" key="4">
    <source>
        <dbReference type="ARBA" id="ARBA00022490"/>
    </source>
</evidence>
<dbReference type="EMBL" id="HBGZ01015710">
    <property type="protein sequence ID" value="CAD9603626.1"/>
    <property type="molecule type" value="Transcribed_RNA"/>
</dbReference>
<feature type="region of interest" description="Disordered" evidence="7">
    <location>
        <begin position="16"/>
        <end position="42"/>
    </location>
</feature>
<dbReference type="PANTHER" id="PTHR13342">
    <property type="entry name" value="RAGULATOR COMPLEX PROTEIN LAMTOR5"/>
    <property type="match status" value="1"/>
</dbReference>
<dbReference type="InterPro" id="IPR024135">
    <property type="entry name" value="LAMTOR5"/>
</dbReference>
<feature type="compositionally biased region" description="Polar residues" evidence="7">
    <location>
        <begin position="31"/>
        <end position="42"/>
    </location>
</feature>
<proteinExistence type="inferred from homology"/>
<dbReference type="GO" id="GO:0005764">
    <property type="term" value="C:lysosome"/>
    <property type="evidence" value="ECO:0007669"/>
    <property type="project" value="UniProtKB-SubCell"/>
</dbReference>
<sequence length="159" mass="16738">MHMHIMDGFVNNNGLLPSPTRSLPTPQSSQVIMSPASSSNNNHQTDGIHTLLAERMAEGGGALCNDQNGLCLGYEGSIEASKSGIYTSIVKVASLLDNTSDGSSTSSSAKSNNMKKENNEVPLISIQTEQATLLVKEYGGRTFVFRVPATDDSTGGSDS</sequence>
<evidence type="ECO:0000256" key="6">
    <source>
        <dbReference type="ARBA" id="ARBA00032692"/>
    </source>
</evidence>
<evidence type="ECO:0000256" key="1">
    <source>
        <dbReference type="ARBA" id="ARBA00004371"/>
    </source>
</evidence>
<dbReference type="Pfam" id="PF16672">
    <property type="entry name" value="LAMTOR5"/>
    <property type="match status" value="1"/>
</dbReference>
<evidence type="ECO:0000256" key="5">
    <source>
        <dbReference type="ARBA" id="ARBA00023228"/>
    </source>
</evidence>
<dbReference type="PANTHER" id="PTHR13342:SF2">
    <property type="entry name" value="RAGULATOR COMPLEX PROTEIN LAMTOR5"/>
    <property type="match status" value="1"/>
</dbReference>
<gene>
    <name evidence="8" type="ORF">SMAR0320_LOCUS11226</name>
</gene>
<organism evidence="8">
    <name type="scientific">Skeletonema marinoi</name>
    <dbReference type="NCBI Taxonomy" id="267567"/>
    <lineage>
        <taxon>Eukaryota</taxon>
        <taxon>Sar</taxon>
        <taxon>Stramenopiles</taxon>
        <taxon>Ochrophyta</taxon>
        <taxon>Bacillariophyta</taxon>
        <taxon>Coscinodiscophyceae</taxon>
        <taxon>Thalassiosirophycidae</taxon>
        <taxon>Thalassiosirales</taxon>
        <taxon>Skeletonemataceae</taxon>
        <taxon>Skeletonema</taxon>
        <taxon>Skeletonema marinoi-dohrnii complex</taxon>
    </lineage>
</organism>
<evidence type="ECO:0000256" key="3">
    <source>
        <dbReference type="ARBA" id="ARBA00007795"/>
    </source>
</evidence>
<accession>A0A7S2LDY5</accession>
<feature type="region of interest" description="Disordered" evidence="7">
    <location>
        <begin position="97"/>
        <end position="116"/>
    </location>
</feature>
<comment type="similarity">
    <text evidence="3">Belongs to the LAMTOR5 family.</text>
</comment>
<feature type="compositionally biased region" description="Low complexity" evidence="7">
    <location>
        <begin position="97"/>
        <end position="112"/>
    </location>
</feature>
<reference evidence="8" key="1">
    <citation type="submission" date="2021-01" db="EMBL/GenBank/DDBJ databases">
        <authorList>
            <person name="Corre E."/>
            <person name="Pelletier E."/>
            <person name="Niang G."/>
            <person name="Scheremetjew M."/>
            <person name="Finn R."/>
            <person name="Kale V."/>
            <person name="Holt S."/>
            <person name="Cochrane G."/>
            <person name="Meng A."/>
            <person name="Brown T."/>
            <person name="Cohen L."/>
        </authorList>
    </citation>
    <scope>NUCLEOTIDE SEQUENCE</scope>
    <source>
        <strain evidence="8">SM1012Den-03</strain>
    </source>
</reference>